<dbReference type="RefSeq" id="XP_056068110.1">
    <property type="nucleotide sequence ID" value="XM_056218845.1"/>
</dbReference>
<dbReference type="EMBL" id="JAPEUX010000007">
    <property type="protein sequence ID" value="KAJ4348722.1"/>
    <property type="molecule type" value="Genomic_DNA"/>
</dbReference>
<sequence length="315" mass="35881">MSLLQRLFMAFTIIRPKDSIVLPPRRKVAFELTLPMQQANRVEELTDKYRQAAQMSSNEQVKIANGDTQIASALGCAIQAQVHQLHPGLTLNKETIYDPVQDFENVTAEDLDDMYASSDNYPRQAEARSKWLADLEEWSLQKLMESAHLNAIVNLIHHISDMLGLRVVIFAQYLRYQDLVDRLLRHRHIVSYRYDGSVASSKRARIQANFEAQNNSRPLLMTVGAGGIGLNLTEANIMILCDEMWNDNEVAQAISRLHRQGQDQEVLVLKFAIPNSAIDLEIIRTRENKVQVNTDLLKPLITKHDAEPVILKLLY</sequence>
<dbReference type="AlphaFoldDB" id="A0A9W8XF42"/>
<dbReference type="InterPro" id="IPR001650">
    <property type="entry name" value="Helicase_C-like"/>
</dbReference>
<keyword evidence="4" id="KW-1185">Reference proteome</keyword>
<dbReference type="PROSITE" id="PS51194">
    <property type="entry name" value="HELICASE_CTER"/>
    <property type="match status" value="1"/>
</dbReference>
<keyword evidence="1" id="KW-0378">Hydrolase</keyword>
<dbReference type="SMART" id="SM00490">
    <property type="entry name" value="HELICc"/>
    <property type="match status" value="1"/>
</dbReference>
<proteinExistence type="predicted"/>
<reference evidence="3" key="1">
    <citation type="submission" date="2022-10" db="EMBL/GenBank/DDBJ databases">
        <title>Tapping the CABI collections for fungal endophytes: first genome assemblies for Collariella, Neodidymelliopsis, Ascochyta clinopodiicola, Didymella pomorum, Didymosphaeria variabile, Neocosmospora piperis and Neocucurbitaria cava.</title>
        <authorList>
            <person name="Hill R."/>
        </authorList>
    </citation>
    <scope>NUCLEOTIDE SEQUENCE</scope>
    <source>
        <strain evidence="3">IMI 356815</strain>
    </source>
</reference>
<dbReference type="PANTHER" id="PTHR10799">
    <property type="entry name" value="SNF2/RAD54 HELICASE FAMILY"/>
    <property type="match status" value="1"/>
</dbReference>
<dbReference type="InterPro" id="IPR027417">
    <property type="entry name" value="P-loop_NTPase"/>
</dbReference>
<evidence type="ECO:0000259" key="2">
    <source>
        <dbReference type="PROSITE" id="PS51194"/>
    </source>
</evidence>
<accession>A0A9W8XF42</accession>
<evidence type="ECO:0000256" key="1">
    <source>
        <dbReference type="ARBA" id="ARBA00022801"/>
    </source>
</evidence>
<evidence type="ECO:0000313" key="3">
    <source>
        <dbReference type="EMBL" id="KAJ4348722.1"/>
    </source>
</evidence>
<dbReference type="GO" id="GO:0016787">
    <property type="term" value="F:hydrolase activity"/>
    <property type="evidence" value="ECO:0007669"/>
    <property type="project" value="UniProtKB-KW"/>
</dbReference>
<gene>
    <name evidence="3" type="ORF">N0V89_010100</name>
</gene>
<dbReference type="Gene3D" id="3.40.50.300">
    <property type="entry name" value="P-loop containing nucleotide triphosphate hydrolases"/>
    <property type="match status" value="1"/>
</dbReference>
<protein>
    <recommendedName>
        <fullName evidence="2">Helicase C-terminal domain-containing protein</fullName>
    </recommendedName>
</protein>
<feature type="domain" description="Helicase C-terminal" evidence="2">
    <location>
        <begin position="154"/>
        <end position="305"/>
    </location>
</feature>
<comment type="caution">
    <text evidence="3">The sequence shown here is derived from an EMBL/GenBank/DDBJ whole genome shotgun (WGS) entry which is preliminary data.</text>
</comment>
<dbReference type="InterPro" id="IPR049730">
    <property type="entry name" value="SNF2/RAD54-like_C"/>
</dbReference>
<dbReference type="CDD" id="cd18793">
    <property type="entry name" value="SF2_C_SNF"/>
    <property type="match status" value="1"/>
</dbReference>
<dbReference type="Pfam" id="PF00271">
    <property type="entry name" value="Helicase_C"/>
    <property type="match status" value="1"/>
</dbReference>
<dbReference type="OrthoDB" id="448448at2759"/>
<name>A0A9W8XF42_9PLEO</name>
<evidence type="ECO:0000313" key="4">
    <source>
        <dbReference type="Proteomes" id="UP001140513"/>
    </source>
</evidence>
<dbReference type="SUPFAM" id="SSF52540">
    <property type="entry name" value="P-loop containing nucleoside triphosphate hydrolases"/>
    <property type="match status" value="1"/>
</dbReference>
<dbReference type="GeneID" id="80913630"/>
<organism evidence="3 4">
    <name type="scientific">Didymosphaeria variabile</name>
    <dbReference type="NCBI Taxonomy" id="1932322"/>
    <lineage>
        <taxon>Eukaryota</taxon>
        <taxon>Fungi</taxon>
        <taxon>Dikarya</taxon>
        <taxon>Ascomycota</taxon>
        <taxon>Pezizomycotina</taxon>
        <taxon>Dothideomycetes</taxon>
        <taxon>Pleosporomycetidae</taxon>
        <taxon>Pleosporales</taxon>
        <taxon>Massarineae</taxon>
        <taxon>Didymosphaeriaceae</taxon>
        <taxon>Didymosphaeria</taxon>
    </lineage>
</organism>
<dbReference type="Proteomes" id="UP001140513">
    <property type="component" value="Unassembled WGS sequence"/>
</dbReference>